<reference evidence="2" key="1">
    <citation type="submission" date="2018-05" db="EMBL/GenBank/DDBJ databases">
        <authorList>
            <person name="Lanie J.A."/>
            <person name="Ng W.-L."/>
            <person name="Kazmierczak K.M."/>
            <person name="Andrzejewski T.M."/>
            <person name="Davidsen T.M."/>
            <person name="Wayne K.J."/>
            <person name="Tettelin H."/>
            <person name="Glass J.I."/>
            <person name="Rusch D."/>
            <person name="Podicherti R."/>
            <person name="Tsui H.-C.T."/>
            <person name="Winkler M.E."/>
        </authorList>
    </citation>
    <scope>NUCLEOTIDE SEQUENCE</scope>
</reference>
<organism evidence="2">
    <name type="scientific">marine metagenome</name>
    <dbReference type="NCBI Taxonomy" id="408172"/>
    <lineage>
        <taxon>unclassified sequences</taxon>
        <taxon>metagenomes</taxon>
        <taxon>ecological metagenomes</taxon>
    </lineage>
</organism>
<sequence length="27" mass="2651">MKAASRADGLVLGGAPSRSANISAPRP</sequence>
<name>A0A382WQ91_9ZZZZ</name>
<dbReference type="AlphaFoldDB" id="A0A382WQ91"/>
<accession>A0A382WQ91</accession>
<protein>
    <submittedName>
        <fullName evidence="2">Uncharacterized protein</fullName>
    </submittedName>
</protein>
<feature type="region of interest" description="Disordered" evidence="1">
    <location>
        <begin position="1"/>
        <end position="27"/>
    </location>
</feature>
<feature type="non-terminal residue" evidence="2">
    <location>
        <position position="27"/>
    </location>
</feature>
<gene>
    <name evidence="2" type="ORF">METZ01_LOCUS413910</name>
</gene>
<dbReference type="EMBL" id="UINC01161707">
    <property type="protein sequence ID" value="SVD61056.1"/>
    <property type="molecule type" value="Genomic_DNA"/>
</dbReference>
<evidence type="ECO:0000256" key="1">
    <source>
        <dbReference type="SAM" id="MobiDB-lite"/>
    </source>
</evidence>
<proteinExistence type="predicted"/>
<evidence type="ECO:0000313" key="2">
    <source>
        <dbReference type="EMBL" id="SVD61056.1"/>
    </source>
</evidence>
<feature type="compositionally biased region" description="Polar residues" evidence="1">
    <location>
        <begin position="18"/>
        <end position="27"/>
    </location>
</feature>